<keyword evidence="4" id="KW-1185">Reference proteome</keyword>
<feature type="region of interest" description="Disordered" evidence="1">
    <location>
        <begin position="1"/>
        <end position="23"/>
    </location>
</feature>
<accession>A0ABV7VDU6</accession>
<evidence type="ECO:0000313" key="4">
    <source>
        <dbReference type="Proteomes" id="UP001595711"/>
    </source>
</evidence>
<gene>
    <name evidence="3" type="ORF">ACFOOQ_06645</name>
</gene>
<feature type="transmembrane region" description="Helical" evidence="2">
    <location>
        <begin position="39"/>
        <end position="63"/>
    </location>
</feature>
<evidence type="ECO:0000256" key="1">
    <source>
        <dbReference type="SAM" id="MobiDB-lite"/>
    </source>
</evidence>
<dbReference type="Proteomes" id="UP001595711">
    <property type="component" value="Unassembled WGS sequence"/>
</dbReference>
<dbReference type="InterPro" id="IPR025671">
    <property type="entry name" value="HXXEE"/>
</dbReference>
<evidence type="ECO:0000256" key="2">
    <source>
        <dbReference type="SAM" id="Phobius"/>
    </source>
</evidence>
<dbReference type="RefSeq" id="WP_379723351.1">
    <property type="nucleotide sequence ID" value="NZ_JBHRYJ010000001.1"/>
</dbReference>
<feature type="transmembrane region" description="Helical" evidence="2">
    <location>
        <begin position="135"/>
        <end position="154"/>
    </location>
</feature>
<dbReference type="Pfam" id="PF13787">
    <property type="entry name" value="HXXEE"/>
    <property type="match status" value="1"/>
</dbReference>
<protein>
    <submittedName>
        <fullName evidence="3">HXXEE domain-containing protein</fullName>
    </submittedName>
</protein>
<keyword evidence="2" id="KW-0472">Membrane</keyword>
<keyword evidence="2" id="KW-1133">Transmembrane helix</keyword>
<proteinExistence type="predicted"/>
<organism evidence="3 4">
    <name type="scientific">Ferrovibrio xuzhouensis</name>
    <dbReference type="NCBI Taxonomy" id="1576914"/>
    <lineage>
        <taxon>Bacteria</taxon>
        <taxon>Pseudomonadati</taxon>
        <taxon>Pseudomonadota</taxon>
        <taxon>Alphaproteobacteria</taxon>
        <taxon>Rhodospirillales</taxon>
        <taxon>Rhodospirillaceae</taxon>
        <taxon>Ferrovibrio</taxon>
    </lineage>
</organism>
<comment type="caution">
    <text evidence="3">The sequence shown here is derived from an EMBL/GenBank/DDBJ whole genome shotgun (WGS) entry which is preliminary data.</text>
</comment>
<feature type="transmembrane region" description="Helical" evidence="2">
    <location>
        <begin position="75"/>
        <end position="94"/>
    </location>
</feature>
<sequence length="191" mass="20901">MAAAKPQSGEMTSPMNSPESASPASVAALHPNRMTFERFLWALPLAYAVHIPEEFFAGFPGWMSRHMHADMDNQGFWLNNGLFMAILLSLSLWASRSRSALAAFVFLSWASGNLFWNFIFHVVTTVYADSYSPGLVSASLLYYPVAIWAGVLAIRSGRLGTGGVLGAFAIGAGLMLFVIWSGLWNFRLPFA</sequence>
<name>A0ABV7VDU6_9PROT</name>
<feature type="transmembrane region" description="Helical" evidence="2">
    <location>
        <begin position="161"/>
        <end position="183"/>
    </location>
</feature>
<keyword evidence="2" id="KW-0812">Transmembrane</keyword>
<feature type="transmembrane region" description="Helical" evidence="2">
    <location>
        <begin position="101"/>
        <end position="123"/>
    </location>
</feature>
<dbReference type="EMBL" id="JBHRYJ010000001">
    <property type="protein sequence ID" value="MFC3675212.1"/>
    <property type="molecule type" value="Genomic_DNA"/>
</dbReference>
<evidence type="ECO:0000313" key="3">
    <source>
        <dbReference type="EMBL" id="MFC3675212.1"/>
    </source>
</evidence>
<reference evidence="4" key="1">
    <citation type="journal article" date="2019" name="Int. J. Syst. Evol. Microbiol.">
        <title>The Global Catalogue of Microorganisms (GCM) 10K type strain sequencing project: providing services to taxonomists for standard genome sequencing and annotation.</title>
        <authorList>
            <consortium name="The Broad Institute Genomics Platform"/>
            <consortium name="The Broad Institute Genome Sequencing Center for Infectious Disease"/>
            <person name="Wu L."/>
            <person name="Ma J."/>
        </authorList>
    </citation>
    <scope>NUCLEOTIDE SEQUENCE [LARGE SCALE GENOMIC DNA]</scope>
    <source>
        <strain evidence="4">KCTC 42182</strain>
    </source>
</reference>